<dbReference type="GO" id="GO:0031177">
    <property type="term" value="F:phosphopantetheine binding"/>
    <property type="evidence" value="ECO:0007669"/>
    <property type="project" value="InterPro"/>
</dbReference>
<dbReference type="PATRIC" id="fig|740709.3.peg.2257"/>
<keyword evidence="1" id="KW-0596">Phosphopantetheine</keyword>
<organism evidence="4 5">
    <name type="scientific">Idiomarina xiamenensis 10-D-4</name>
    <dbReference type="NCBI Taxonomy" id="740709"/>
    <lineage>
        <taxon>Bacteria</taxon>
        <taxon>Pseudomonadati</taxon>
        <taxon>Pseudomonadota</taxon>
        <taxon>Gammaproteobacteria</taxon>
        <taxon>Alteromonadales</taxon>
        <taxon>Idiomarinaceae</taxon>
        <taxon>Idiomarina</taxon>
    </lineage>
</organism>
<dbReference type="InterPro" id="IPR023213">
    <property type="entry name" value="CAT-like_dom_sf"/>
</dbReference>
<sequence length="1346" mass="151306">MNILKKLLNYKSLSIYINWTDEKLSIEANRGALTDEIKLELKSLKPSIIETYEQLGIQSNRQLAPSTYSQNRLWFIDALGQGSNYYNIIEELHIDKFLDVSSLKRALTEIIARHEILRTAYVEEEGKVYQVILPLPELPLEIVDLFELPREKALLKVHEYMEREADHCFDLSAGLPIRFTLCRFSEYESYLLINVHHIASDGWSQDLMRLELDTLYHCYLNNQPCLLEPLKVQFADYAVWENKFFNHELRQKQIDYWHKNLEAAPLVHNLPLDKQRPKEQTYDGGMVESQLRGKPLADLKALCAKYNMTLFMGASAIFSLMLSRFSNEQDVVFGSSISNRDKPEVAKMIGFFVNTLIFRIQFEGIETFEQLMLHSKEVALGAYTHQYMPFDELVKTLNLKRSLAYAPLLQIYFGLDTVDNVDAASNTMSSESKPNFSMLKTKFDLSVSSFEDGETLKILWGYNIDLFMPSTIERMANCFEHLIHAVTSKPEAKLSDIATLPVKEAMAIPAKATKSILGHEWLERQARTRRGHEALVDGDHVLSYAELNAWSNQLARSLVQKSDLRGKAVVICMARSNRLIATVFAVLKAGGCYITLDPDYPIGRMQWMCDKSNAALVLLDSERHSLMFEGYQSLDVRTLEDQLEAQAEDDLALDIDDEELAYIAFTSGSTGEPKGVMISHGNLQSYLSGALNAYGINGDDRVLQFSTMSFDIFVEEVFATIAAGATLVLRNDEIVSDVNALCDFTAEQNINVMSLPTAYWHSLCEVLPQLPDDAFKSIRLMVLGGEAMSKYQLQRFKARFGESIRILNTYGPTEATVVATVYDTCNDIEGMASVPIGRAITGTVCYVIDKQGHLCPPGVIGELYLGGHAVAQGYYGAEAQTADRFVALAALPQAGRLYKTGDNVRWLDGGEIEFCGRSDEQVKIRGYRVELGEIERQLAAEPEVDSALVLAVEHQTGGKQLLGYIKPKDNVEDEQRFIAGIKEGLSRRVLEFMVPHVYAIVADWPLTDTGKVDKRALLKVQQLMLGKERGKAENDTEKVLVEIWSDLLGVPGEQISVDDDFFELGGYSLLTLRMVAQVEDRLGQSLPVKIFFKYSTIRTLAKFLNGEEEHHSGSLLKPLGDAYEGYQTVYAIPGIAGLSNTFTALAGQGKRYRYRVLAFDHQGVFGETPIFDSVADNAVAFAANIRQQQRVGPYVVLGHSYGGVIALETARLLRREGHEVKAVLLDTYFEQQKLKRNETVEVTSERNDAAMPEMISESLTTLYNKQTTLFEKYRIEELDGLDCLFIFAKGNGVDIQAYIDYLEKTISESVNYRIVSGDHFGMLQSQYVGDSAQFLAQFIHDASVAD</sequence>
<dbReference type="Pfam" id="PF00550">
    <property type="entry name" value="PP-binding"/>
    <property type="match status" value="1"/>
</dbReference>
<dbReference type="SUPFAM" id="SSF52777">
    <property type="entry name" value="CoA-dependent acyltransferases"/>
    <property type="match status" value="2"/>
</dbReference>
<dbReference type="NCBIfam" id="TIGR01733">
    <property type="entry name" value="AA-adenyl-dom"/>
    <property type="match status" value="1"/>
</dbReference>
<dbReference type="InterPro" id="IPR041464">
    <property type="entry name" value="TubC_N"/>
</dbReference>
<proteinExistence type="predicted"/>
<dbReference type="CDD" id="cd05930">
    <property type="entry name" value="A_NRPS"/>
    <property type="match status" value="1"/>
</dbReference>
<dbReference type="eggNOG" id="COG1020">
    <property type="taxonomic scope" value="Bacteria"/>
</dbReference>
<dbReference type="InterPro" id="IPR009081">
    <property type="entry name" value="PP-bd_ACP"/>
</dbReference>
<dbReference type="PROSITE" id="PS50075">
    <property type="entry name" value="CARRIER"/>
    <property type="match status" value="1"/>
</dbReference>
<dbReference type="Pfam" id="PF18563">
    <property type="entry name" value="TubC_N"/>
    <property type="match status" value="1"/>
</dbReference>
<dbReference type="STRING" id="740709.A10D4_11169"/>
<dbReference type="PANTHER" id="PTHR45527:SF1">
    <property type="entry name" value="FATTY ACID SYNTHASE"/>
    <property type="match status" value="1"/>
</dbReference>
<evidence type="ECO:0000313" key="5">
    <source>
        <dbReference type="Proteomes" id="UP000014115"/>
    </source>
</evidence>
<dbReference type="GO" id="GO:0043041">
    <property type="term" value="P:amino acid activation for nonribosomal peptide biosynthetic process"/>
    <property type="evidence" value="ECO:0007669"/>
    <property type="project" value="TreeGrafter"/>
</dbReference>
<dbReference type="InterPro" id="IPR036736">
    <property type="entry name" value="ACP-like_sf"/>
</dbReference>
<accession>K2K2C6</accession>
<dbReference type="InterPro" id="IPR020806">
    <property type="entry name" value="PKS_PP-bd"/>
</dbReference>
<gene>
    <name evidence="4" type="ORF">A10D4_11169</name>
</gene>
<dbReference type="InterPro" id="IPR020802">
    <property type="entry name" value="TesA-like"/>
</dbReference>
<dbReference type="SUPFAM" id="SSF56801">
    <property type="entry name" value="Acetyl-CoA synthetase-like"/>
    <property type="match status" value="1"/>
</dbReference>
<dbReference type="PANTHER" id="PTHR45527">
    <property type="entry name" value="NONRIBOSOMAL PEPTIDE SYNTHETASE"/>
    <property type="match status" value="1"/>
</dbReference>
<dbReference type="Proteomes" id="UP000014115">
    <property type="component" value="Unassembled WGS sequence"/>
</dbReference>
<keyword evidence="5" id="KW-1185">Reference proteome</keyword>
<dbReference type="InterPro" id="IPR010071">
    <property type="entry name" value="AA_adenyl_dom"/>
</dbReference>
<dbReference type="Gene3D" id="2.30.38.10">
    <property type="entry name" value="Luciferase, Domain 3"/>
    <property type="match status" value="1"/>
</dbReference>
<dbReference type="PROSITE" id="PS00455">
    <property type="entry name" value="AMP_BINDING"/>
    <property type="match status" value="1"/>
</dbReference>
<comment type="caution">
    <text evidence="4">The sequence shown here is derived from an EMBL/GenBank/DDBJ whole genome shotgun (WGS) entry which is preliminary data.</text>
</comment>
<evidence type="ECO:0000256" key="1">
    <source>
        <dbReference type="ARBA" id="ARBA00022450"/>
    </source>
</evidence>
<dbReference type="OrthoDB" id="9757559at2"/>
<reference evidence="4 5" key="1">
    <citation type="journal article" date="2012" name="J. Bacteriol.">
        <title>Genome Sequence of Idiomarina xiamenensis Type Strain 10-D-4.</title>
        <authorList>
            <person name="Lai Q."/>
            <person name="Wang L."/>
            <person name="Wang W."/>
            <person name="Shao Z."/>
        </authorList>
    </citation>
    <scope>NUCLEOTIDE SEQUENCE [LARGE SCALE GENOMIC DNA]</scope>
    <source>
        <strain evidence="4 5">10-D-4</strain>
    </source>
</reference>
<dbReference type="InterPro" id="IPR025110">
    <property type="entry name" value="AMP-bd_C"/>
</dbReference>
<dbReference type="CDD" id="cd19531">
    <property type="entry name" value="LCL_NRPS-like"/>
    <property type="match status" value="1"/>
</dbReference>
<keyword evidence="2" id="KW-0597">Phosphoprotein</keyword>
<dbReference type="InterPro" id="IPR029058">
    <property type="entry name" value="AB_hydrolase_fold"/>
</dbReference>
<evidence type="ECO:0000259" key="3">
    <source>
        <dbReference type="PROSITE" id="PS50075"/>
    </source>
</evidence>
<dbReference type="Pfam" id="PF13193">
    <property type="entry name" value="AMP-binding_C"/>
    <property type="match status" value="1"/>
</dbReference>
<dbReference type="Gene3D" id="3.30.559.30">
    <property type="entry name" value="Nonribosomal peptide synthetase, condensation domain"/>
    <property type="match status" value="1"/>
</dbReference>
<dbReference type="GO" id="GO:0005737">
    <property type="term" value="C:cytoplasm"/>
    <property type="evidence" value="ECO:0007669"/>
    <property type="project" value="TreeGrafter"/>
</dbReference>
<dbReference type="SMART" id="SM00823">
    <property type="entry name" value="PKS_PP"/>
    <property type="match status" value="1"/>
</dbReference>
<dbReference type="GO" id="GO:0003824">
    <property type="term" value="F:catalytic activity"/>
    <property type="evidence" value="ECO:0007669"/>
    <property type="project" value="InterPro"/>
</dbReference>
<dbReference type="Gene3D" id="3.30.559.10">
    <property type="entry name" value="Chloramphenicol acetyltransferase-like domain"/>
    <property type="match status" value="1"/>
</dbReference>
<dbReference type="SUPFAM" id="SSF53474">
    <property type="entry name" value="alpha/beta-Hydrolases"/>
    <property type="match status" value="1"/>
</dbReference>
<dbReference type="EMBL" id="AMRG01000015">
    <property type="protein sequence ID" value="EKE80852.1"/>
    <property type="molecule type" value="Genomic_DNA"/>
</dbReference>
<dbReference type="InterPro" id="IPR000873">
    <property type="entry name" value="AMP-dep_synth/lig_dom"/>
</dbReference>
<dbReference type="RefSeq" id="WP_008489588.1">
    <property type="nucleotide sequence ID" value="NZ_AMRG01000015.1"/>
</dbReference>
<name>K2K2C6_9GAMM</name>
<dbReference type="Gene3D" id="3.40.50.980">
    <property type="match status" value="2"/>
</dbReference>
<dbReference type="GO" id="GO:0044550">
    <property type="term" value="P:secondary metabolite biosynthetic process"/>
    <property type="evidence" value="ECO:0007669"/>
    <property type="project" value="TreeGrafter"/>
</dbReference>
<evidence type="ECO:0000256" key="2">
    <source>
        <dbReference type="ARBA" id="ARBA00022553"/>
    </source>
</evidence>
<dbReference type="InterPro" id="IPR001242">
    <property type="entry name" value="Condensation_dom"/>
</dbReference>
<protein>
    <submittedName>
        <fullName evidence="4">McnE protein</fullName>
    </submittedName>
</protein>
<evidence type="ECO:0000313" key="4">
    <source>
        <dbReference type="EMBL" id="EKE80852.1"/>
    </source>
</evidence>
<dbReference type="Pfam" id="PF00501">
    <property type="entry name" value="AMP-binding"/>
    <property type="match status" value="1"/>
</dbReference>
<dbReference type="Pfam" id="PF00668">
    <property type="entry name" value="Condensation"/>
    <property type="match status" value="1"/>
</dbReference>
<dbReference type="Gene3D" id="3.30.300.30">
    <property type="match status" value="1"/>
</dbReference>
<dbReference type="FunFam" id="3.40.50.980:FF:000001">
    <property type="entry name" value="Non-ribosomal peptide synthetase"/>
    <property type="match status" value="1"/>
</dbReference>
<dbReference type="SMART" id="SM00824">
    <property type="entry name" value="PKS_TE"/>
    <property type="match status" value="1"/>
</dbReference>
<dbReference type="Gene3D" id="3.40.50.1820">
    <property type="entry name" value="alpha/beta hydrolase"/>
    <property type="match status" value="1"/>
</dbReference>
<dbReference type="Pfam" id="PF00975">
    <property type="entry name" value="Thioesterase"/>
    <property type="match status" value="1"/>
</dbReference>
<dbReference type="InterPro" id="IPR020845">
    <property type="entry name" value="AMP-binding_CS"/>
</dbReference>
<dbReference type="InterPro" id="IPR001031">
    <property type="entry name" value="Thioesterase"/>
</dbReference>
<dbReference type="SUPFAM" id="SSF47336">
    <property type="entry name" value="ACP-like"/>
    <property type="match status" value="1"/>
</dbReference>
<feature type="domain" description="Carrier" evidence="3">
    <location>
        <begin position="1031"/>
        <end position="1108"/>
    </location>
</feature>
<dbReference type="InterPro" id="IPR045851">
    <property type="entry name" value="AMP-bd_C_sf"/>
</dbReference>